<dbReference type="Pfam" id="PF14198">
    <property type="entry name" value="TnpV"/>
    <property type="match status" value="1"/>
</dbReference>
<gene>
    <name evidence="1" type="ORF">F8154_04000</name>
</gene>
<evidence type="ECO:0000313" key="1">
    <source>
        <dbReference type="EMBL" id="KAB3536249.1"/>
    </source>
</evidence>
<sequence>MKPVELDYKMNPQGFLEPVLEVEGSNQEIGQYGMRAMNYLKEEYPHRYSLLRGEGTLMEIMEKVNEEAQGRMEVLQEQMLKTDPIPNPQNFHESYKHREMIRTSAEEIVLHEIIYKAR</sequence>
<dbReference type="OrthoDB" id="9797564at2"/>
<reference evidence="1 2" key="1">
    <citation type="submission" date="2019-10" db="EMBL/GenBank/DDBJ databases">
        <title>Alkaliphilus serpentinus sp. nov. and Alkaliphilus pronyensis sp. nov., two novel anaerobic alkaliphilic species isolated from the serpentinized-hosted hydrothermal field of the Prony Bay (New Caledonia).</title>
        <authorList>
            <person name="Postec A."/>
        </authorList>
    </citation>
    <scope>NUCLEOTIDE SEQUENCE [LARGE SCALE GENOMIC DNA]</scope>
    <source>
        <strain evidence="1 2">LacV</strain>
    </source>
</reference>
<dbReference type="Proteomes" id="UP000432715">
    <property type="component" value="Unassembled WGS sequence"/>
</dbReference>
<comment type="caution">
    <text evidence="1">The sequence shown here is derived from an EMBL/GenBank/DDBJ whole genome shotgun (WGS) entry which is preliminary data.</text>
</comment>
<evidence type="ECO:0000313" key="2">
    <source>
        <dbReference type="Proteomes" id="UP000432715"/>
    </source>
</evidence>
<dbReference type="EMBL" id="WBZC01000012">
    <property type="protein sequence ID" value="KAB3536249.1"/>
    <property type="molecule type" value="Genomic_DNA"/>
</dbReference>
<proteinExistence type="predicted"/>
<dbReference type="RefSeq" id="WP_151860305.1">
    <property type="nucleotide sequence ID" value="NZ_WBZC01000012.1"/>
</dbReference>
<keyword evidence="2" id="KW-1185">Reference proteome</keyword>
<dbReference type="AlphaFoldDB" id="A0A6I0F8F4"/>
<dbReference type="InterPro" id="IPR026989">
    <property type="entry name" value="TnpV"/>
</dbReference>
<name>A0A6I0F8F4_9FIRM</name>
<accession>A0A6I0F8F4</accession>
<protein>
    <submittedName>
        <fullName evidence="1">TnpV protein</fullName>
    </submittedName>
</protein>
<organism evidence="1 2">
    <name type="scientific">Alkaliphilus pronyensis</name>
    <dbReference type="NCBI Taxonomy" id="1482732"/>
    <lineage>
        <taxon>Bacteria</taxon>
        <taxon>Bacillati</taxon>
        <taxon>Bacillota</taxon>
        <taxon>Clostridia</taxon>
        <taxon>Peptostreptococcales</taxon>
        <taxon>Natronincolaceae</taxon>
        <taxon>Alkaliphilus</taxon>
    </lineage>
</organism>